<dbReference type="InterPro" id="IPR050275">
    <property type="entry name" value="PGM_Phosphatase"/>
</dbReference>
<dbReference type="OrthoDB" id="4697614at2"/>
<dbReference type="eggNOG" id="COG0406">
    <property type="taxonomic scope" value="Bacteria"/>
</dbReference>
<proteinExistence type="predicted"/>
<organism evidence="5 6">
    <name type="scientific">Bifidobacterium actinocoloniiforme DSM 22766</name>
    <dbReference type="NCBI Taxonomy" id="1437605"/>
    <lineage>
        <taxon>Bacteria</taxon>
        <taxon>Bacillati</taxon>
        <taxon>Actinomycetota</taxon>
        <taxon>Actinomycetes</taxon>
        <taxon>Bifidobacteriales</taxon>
        <taxon>Bifidobacteriaceae</taxon>
        <taxon>Bifidobacterium</taxon>
    </lineage>
</organism>
<dbReference type="Gene3D" id="3.40.50.1240">
    <property type="entry name" value="Phosphoglycerate mutase-like"/>
    <property type="match status" value="1"/>
</dbReference>
<sequence>MNEVSEASAAGRHVGSITLVRHGQTDYNAVHRMQGQIDIPLNSVGLWQAKQAGEALRQDYVENKPDRKQLVIASDLARAYATAQAFAEPLGLTIHADQRLRERSFGSWEGETAEDVRERWPEDFHSWMLSGGGELKHGAEPKSAVGQRGLEALEDWIGSAGEDTDLFVFTHGSWIAQTIQTLMGISQVRPDFASLGSMRNAHWARFVPRALEDGHLRWSLLDYNRGPVIARQVDWSDPNDAVSLD</sequence>
<keyword evidence="6" id="KW-1185">Reference proteome</keyword>
<dbReference type="EMBL" id="JGYK01000001">
    <property type="protein sequence ID" value="KFI40073.1"/>
    <property type="molecule type" value="Genomic_DNA"/>
</dbReference>
<evidence type="ECO:0000256" key="4">
    <source>
        <dbReference type="PIRSR" id="PIRSR613078-2"/>
    </source>
</evidence>
<dbReference type="InterPro" id="IPR001345">
    <property type="entry name" value="PG/BPGM_mutase_AS"/>
</dbReference>
<dbReference type="KEGG" id="bact:AB656_02475"/>
<dbReference type="SMART" id="SM00855">
    <property type="entry name" value="PGAM"/>
    <property type="match status" value="1"/>
</dbReference>
<dbReference type="GO" id="GO:0050531">
    <property type="term" value="F:mannosyl-3-phosphoglycerate phosphatase activity"/>
    <property type="evidence" value="ECO:0007669"/>
    <property type="project" value="UniProtKB-EC"/>
</dbReference>
<reference evidence="5 6" key="1">
    <citation type="submission" date="2014-03" db="EMBL/GenBank/DDBJ databases">
        <title>Genomics of Bifidobacteria.</title>
        <authorList>
            <person name="Ventura M."/>
            <person name="Milani C."/>
            <person name="Lugli G.A."/>
        </authorList>
    </citation>
    <scope>NUCLEOTIDE SEQUENCE [LARGE SCALE GENOMIC DNA]</scope>
    <source>
        <strain evidence="5 6">DSM 22766</strain>
    </source>
</reference>
<feature type="binding site" evidence="4">
    <location>
        <begin position="21"/>
        <end position="28"/>
    </location>
    <ligand>
        <name>substrate</name>
    </ligand>
</feature>
<feature type="binding site" evidence="4">
    <location>
        <position position="78"/>
    </location>
    <ligand>
        <name>substrate</name>
    </ligand>
</feature>
<evidence type="ECO:0000256" key="3">
    <source>
        <dbReference type="PIRSR" id="PIRSR613078-1"/>
    </source>
</evidence>
<keyword evidence="2" id="KW-0413">Isomerase</keyword>
<dbReference type="InterPro" id="IPR013078">
    <property type="entry name" value="His_Pase_superF_clade-1"/>
</dbReference>
<keyword evidence="1" id="KW-0324">Glycolysis</keyword>
<keyword evidence="5" id="KW-0378">Hydrolase</keyword>
<dbReference type="Proteomes" id="UP000029015">
    <property type="component" value="Unassembled WGS sequence"/>
</dbReference>
<comment type="caution">
    <text evidence="5">The sequence shown here is derived from an EMBL/GenBank/DDBJ whole genome shotgun (WGS) entry which is preliminary data.</text>
</comment>
<dbReference type="PATRIC" id="fig|1437605.7.peg.511"/>
<dbReference type="PANTHER" id="PTHR48100">
    <property type="entry name" value="BROAD-SPECIFICITY PHOSPHATASE YOR283W-RELATED"/>
    <property type="match status" value="1"/>
</dbReference>
<dbReference type="CDD" id="cd07067">
    <property type="entry name" value="HP_PGM_like"/>
    <property type="match status" value="1"/>
</dbReference>
<dbReference type="AlphaFoldDB" id="A0A086Z0M3"/>
<dbReference type="GO" id="GO:0005737">
    <property type="term" value="C:cytoplasm"/>
    <property type="evidence" value="ECO:0007669"/>
    <property type="project" value="TreeGrafter"/>
</dbReference>
<evidence type="ECO:0000313" key="6">
    <source>
        <dbReference type="Proteomes" id="UP000029015"/>
    </source>
</evidence>
<protein>
    <submittedName>
        <fullName evidence="5">Phosphoglycerate mutase</fullName>
        <ecNumber evidence="5">3.1.3.70</ecNumber>
    </submittedName>
</protein>
<name>A0A086Z0M3_9BIFI</name>
<evidence type="ECO:0000313" key="5">
    <source>
        <dbReference type="EMBL" id="KFI40073.1"/>
    </source>
</evidence>
<dbReference type="PROSITE" id="PS00175">
    <property type="entry name" value="PG_MUTASE"/>
    <property type="match status" value="1"/>
</dbReference>
<dbReference type="Pfam" id="PF00300">
    <property type="entry name" value="His_Phos_1"/>
    <property type="match status" value="1"/>
</dbReference>
<evidence type="ECO:0000256" key="1">
    <source>
        <dbReference type="ARBA" id="ARBA00023152"/>
    </source>
</evidence>
<dbReference type="PANTHER" id="PTHR48100:SF1">
    <property type="entry name" value="HISTIDINE PHOSPHATASE FAMILY PROTEIN-RELATED"/>
    <property type="match status" value="1"/>
</dbReference>
<dbReference type="EC" id="3.1.3.70" evidence="5"/>
<accession>A0A086Z0M3</accession>
<evidence type="ECO:0000256" key="2">
    <source>
        <dbReference type="ARBA" id="ARBA00023235"/>
    </source>
</evidence>
<gene>
    <name evidence="5" type="ORF">BACT_0775</name>
</gene>
<dbReference type="InterPro" id="IPR029033">
    <property type="entry name" value="His_PPase_superfam"/>
</dbReference>
<feature type="active site" description="Proton donor/acceptor" evidence="3">
    <location>
        <position position="102"/>
    </location>
</feature>
<dbReference type="RefSeq" id="WP_051905270.1">
    <property type="nucleotide sequence ID" value="NZ_CP011786.1"/>
</dbReference>
<dbReference type="SUPFAM" id="SSF53254">
    <property type="entry name" value="Phosphoglycerate mutase-like"/>
    <property type="match status" value="1"/>
</dbReference>
<feature type="active site" description="Tele-phosphohistidine intermediate" evidence="3">
    <location>
        <position position="22"/>
    </location>
</feature>
<dbReference type="STRING" id="1437605.AB656_02475"/>